<evidence type="ECO:0000259" key="1">
    <source>
        <dbReference type="Pfam" id="PF16405"/>
    </source>
</evidence>
<reference evidence="2 3" key="1">
    <citation type="submission" date="2024-03" db="EMBL/GenBank/DDBJ databases">
        <title>Chitinophaga caseinilytica sp. nov., a casein hydrolysing bacterium isolated from forest soil.</title>
        <authorList>
            <person name="Lee D.S."/>
            <person name="Han D.M."/>
            <person name="Baek J.H."/>
            <person name="Choi D.G."/>
            <person name="Jeon J.H."/>
            <person name="Jeon C.O."/>
        </authorList>
    </citation>
    <scope>NUCLEOTIDE SEQUENCE [LARGE SCALE GENOMIC DNA]</scope>
    <source>
        <strain evidence="2 3">KACC 19118</strain>
    </source>
</reference>
<dbReference type="EMBL" id="CP150096">
    <property type="protein sequence ID" value="WZN44821.1"/>
    <property type="molecule type" value="Genomic_DNA"/>
</dbReference>
<name>A0ABZ2YXS7_9BACT</name>
<dbReference type="InterPro" id="IPR032181">
    <property type="entry name" value="DUF5013"/>
</dbReference>
<protein>
    <submittedName>
        <fullName evidence="2">DUF4998 domain-containing protein</fullName>
    </submittedName>
</protein>
<feature type="domain" description="DUF5013" evidence="1">
    <location>
        <begin position="237"/>
        <end position="373"/>
    </location>
</feature>
<dbReference type="Proteomes" id="UP001449657">
    <property type="component" value="Chromosome"/>
</dbReference>
<dbReference type="PROSITE" id="PS51257">
    <property type="entry name" value="PROKAR_LIPOPROTEIN"/>
    <property type="match status" value="1"/>
</dbReference>
<dbReference type="Pfam" id="PF16389">
    <property type="entry name" value="DUF4998"/>
    <property type="match status" value="1"/>
</dbReference>
<keyword evidence="3" id="KW-1185">Reference proteome</keyword>
<proteinExistence type="predicted"/>
<dbReference type="Pfam" id="PF16405">
    <property type="entry name" value="DUF5013"/>
    <property type="match status" value="1"/>
</dbReference>
<accession>A0ABZ2YXS7</accession>
<gene>
    <name evidence="2" type="ORF">WJU22_18145</name>
</gene>
<evidence type="ECO:0000313" key="2">
    <source>
        <dbReference type="EMBL" id="WZN44821.1"/>
    </source>
</evidence>
<organism evidence="2 3">
    <name type="scientific">Chitinophaga caseinilytica</name>
    <dbReference type="NCBI Taxonomy" id="2267521"/>
    <lineage>
        <taxon>Bacteria</taxon>
        <taxon>Pseudomonadati</taxon>
        <taxon>Bacteroidota</taxon>
        <taxon>Chitinophagia</taxon>
        <taxon>Chitinophagales</taxon>
        <taxon>Chitinophagaceae</taxon>
        <taxon>Chitinophaga</taxon>
    </lineage>
</organism>
<sequence length="397" mass="44605">MRNPIIIILLAAAVFTACRKQDDYKKYLEGGEILYTGKADSMRVHAGRNRVQVSWLLIADPKIAFSKLYWNNRRDSATVPVNRTKGIDTIRFVVDKLDERTYEFEVVNYDKAGNPSVTSRASGVSYGNMYETALLNRAFAEMEALSDKVIIHWNDVDTLDGIHSIQIRYTHQNGTVRDTIVRSWTKEMVTVLPKVAPNSEFSYRTRYLPDSLAIDTFLTVFDKRTIGELDVTADYIKNPGKPFLRNDAGSSRFSVLADWQSNDEATKNGNADEIDGAAKRYLTLWIWGNGPIINGKIWQAVQLPKGTFRLEAFQQNIDGTLEATYFTVAAGSGGLPNVEQINTAITSKKLSDNSDKHHVLTFTLNQPATVSLGFVGTYINPAEQTLRVEQIKLYQTK</sequence>
<evidence type="ECO:0000313" key="3">
    <source>
        <dbReference type="Proteomes" id="UP001449657"/>
    </source>
</evidence>
<dbReference type="RefSeq" id="WP_341839586.1">
    <property type="nucleotide sequence ID" value="NZ_CP149792.1"/>
</dbReference>